<organism evidence="3">
    <name type="scientific">Rhizophora mucronata</name>
    <name type="common">Asiatic mangrove</name>
    <dbReference type="NCBI Taxonomy" id="61149"/>
    <lineage>
        <taxon>Eukaryota</taxon>
        <taxon>Viridiplantae</taxon>
        <taxon>Streptophyta</taxon>
        <taxon>Embryophyta</taxon>
        <taxon>Tracheophyta</taxon>
        <taxon>Spermatophyta</taxon>
        <taxon>Magnoliopsida</taxon>
        <taxon>eudicotyledons</taxon>
        <taxon>Gunneridae</taxon>
        <taxon>Pentapetalae</taxon>
        <taxon>rosids</taxon>
        <taxon>fabids</taxon>
        <taxon>Malpighiales</taxon>
        <taxon>Rhizophoraceae</taxon>
        <taxon>Rhizophora</taxon>
    </lineage>
</organism>
<evidence type="ECO:0000313" key="3">
    <source>
        <dbReference type="EMBL" id="MBX01342.1"/>
    </source>
</evidence>
<evidence type="ECO:0000256" key="1">
    <source>
        <dbReference type="SAM" id="Phobius"/>
    </source>
</evidence>
<sequence length="66" mass="7839">MSPLAFFLVLLNWVFSLFVNQNLPPLPFLLLYHKRYSIDIIYLCLCCFVSFSANAHVCFWVLLYLF</sequence>
<protein>
    <submittedName>
        <fullName evidence="3">Uncharacterized protein</fullName>
    </submittedName>
</protein>
<feature type="signal peptide" evidence="2">
    <location>
        <begin position="1"/>
        <end position="16"/>
    </location>
</feature>
<proteinExistence type="predicted"/>
<feature type="chain" id="PRO_5015139687" evidence="2">
    <location>
        <begin position="17"/>
        <end position="66"/>
    </location>
</feature>
<reference evidence="3" key="1">
    <citation type="submission" date="2018-02" db="EMBL/GenBank/DDBJ databases">
        <title>Rhizophora mucronata_Transcriptome.</title>
        <authorList>
            <person name="Meera S.P."/>
            <person name="Sreeshan A."/>
            <person name="Augustine A."/>
        </authorList>
    </citation>
    <scope>NUCLEOTIDE SEQUENCE</scope>
    <source>
        <tissue evidence="3">Leaf</tissue>
    </source>
</reference>
<dbReference type="AlphaFoldDB" id="A0A2P2K6I0"/>
<keyword evidence="1" id="KW-0472">Membrane</keyword>
<keyword evidence="1" id="KW-0812">Transmembrane</keyword>
<name>A0A2P2K6I0_RHIMU</name>
<evidence type="ECO:0000256" key="2">
    <source>
        <dbReference type="SAM" id="SignalP"/>
    </source>
</evidence>
<keyword evidence="2" id="KW-0732">Signal</keyword>
<dbReference type="EMBL" id="GGEC01020858">
    <property type="protein sequence ID" value="MBX01342.1"/>
    <property type="molecule type" value="Transcribed_RNA"/>
</dbReference>
<feature type="transmembrane region" description="Helical" evidence="1">
    <location>
        <begin position="40"/>
        <end position="65"/>
    </location>
</feature>
<keyword evidence="1" id="KW-1133">Transmembrane helix</keyword>
<accession>A0A2P2K6I0</accession>